<name>A0ACC6PGB6_9BACL</name>
<dbReference type="Proteomes" id="UP001380953">
    <property type="component" value="Unassembled WGS sequence"/>
</dbReference>
<evidence type="ECO:0000313" key="2">
    <source>
        <dbReference type="Proteomes" id="UP001380953"/>
    </source>
</evidence>
<proteinExistence type="predicted"/>
<reference evidence="1" key="1">
    <citation type="submission" date="2024-03" db="EMBL/GenBank/DDBJ databases">
        <title>Whole genome sequecning of epiphytes from Marcgravia umbellata leaves.</title>
        <authorList>
            <person name="Kumar G."/>
            <person name="Savka M.A."/>
        </authorList>
    </citation>
    <scope>NUCLEOTIDE SEQUENCE</scope>
    <source>
        <strain evidence="1">RIT_BL5</strain>
    </source>
</reference>
<sequence>MKAKNNKMAALLMTSTLVVAAGCGGGNETASPANTPANTESGTTTEAAPSTEPVTFTFFGGDASPNWNTMQDKVGKVITEKTGVSLTAEFAVSGTDQQKVALMIASGEYPQIIFPKGETSKLVEAGALVDLTDLIDKHAPNIKKIYGPYMNRMKYSKDDQSIYTIPTNTTVDHTPFDAGGGFEVQLAVLEELGYPEIRTVQDYEKVLRDYYKKNPTIDGQPTIPLTLNADDWKIMITVTNPAFLATGAPDDGEFYIDPETYEAKLHYKRPEEKEYFRWLNHMYNTGLLDKESFTQKNDQYLAKIASGRVLGLIDQNWDYQEAENSLKSAGKHERTYGHFPVTLTEQYKDNSFVDIGNGSGWGVSLTTALSEEEQIRAIEFLDWMASDEAQILNNWGIEGEHYTIEDGKRVIPADVQDRKTNDNAAFTKESGIGLYNAVSVRYGDGVKDETDNYYTTNYPEQITANYSEPMKKALAAYDATTWKDLFPGKDEFPVKAWGAAYNLPGPGGPDYTVPFQKSQDIVRKAIPAAIVATPEQFDAIYDQMLTDLEGSGIPEMEALYTQVVKDTVETWGTGK</sequence>
<protein>
    <submittedName>
        <fullName evidence="1">ABC transporter substrate-binding protein</fullName>
    </submittedName>
</protein>
<organism evidence="1 2">
    <name type="scientific">Saccharibacillus sacchari</name>
    <dbReference type="NCBI Taxonomy" id="456493"/>
    <lineage>
        <taxon>Bacteria</taxon>
        <taxon>Bacillati</taxon>
        <taxon>Bacillota</taxon>
        <taxon>Bacilli</taxon>
        <taxon>Bacillales</taxon>
        <taxon>Paenibacillaceae</taxon>
        <taxon>Saccharibacillus</taxon>
    </lineage>
</organism>
<evidence type="ECO:0000313" key="1">
    <source>
        <dbReference type="EMBL" id="MEJ8306015.1"/>
    </source>
</evidence>
<accession>A0ACC6PGB6</accession>
<keyword evidence="2" id="KW-1185">Reference proteome</keyword>
<comment type="caution">
    <text evidence="1">The sequence shown here is derived from an EMBL/GenBank/DDBJ whole genome shotgun (WGS) entry which is preliminary data.</text>
</comment>
<dbReference type="EMBL" id="JBBKAR010000048">
    <property type="protein sequence ID" value="MEJ8306015.1"/>
    <property type="molecule type" value="Genomic_DNA"/>
</dbReference>
<gene>
    <name evidence="1" type="ORF">WKI47_19115</name>
</gene>